<evidence type="ECO:0000256" key="1">
    <source>
        <dbReference type="ARBA" id="ARBA00049981"/>
    </source>
</evidence>
<dbReference type="InterPro" id="IPR014145">
    <property type="entry name" value="LigD_pol_dom"/>
</dbReference>
<dbReference type="RefSeq" id="WP_185279122.1">
    <property type="nucleotide sequence ID" value="NZ_CP043642.1"/>
</dbReference>
<organism evidence="5 6">
    <name type="scientific">Leifsonia shinshuensis</name>
    <dbReference type="NCBI Taxonomy" id="150026"/>
    <lineage>
        <taxon>Bacteria</taxon>
        <taxon>Bacillati</taxon>
        <taxon>Actinomycetota</taxon>
        <taxon>Actinomycetes</taxon>
        <taxon>Micrococcales</taxon>
        <taxon>Microbacteriaceae</taxon>
        <taxon>Leifsonia</taxon>
    </lineage>
</organism>
<evidence type="ECO:0000256" key="2">
    <source>
        <dbReference type="ARBA" id="ARBA00049990"/>
    </source>
</evidence>
<name>A0A7G6YHH0_9MICO</name>
<dbReference type="Pfam" id="PF01068">
    <property type="entry name" value="DNA_ligase_A_M"/>
    <property type="match status" value="1"/>
</dbReference>
<keyword evidence="5" id="KW-0614">Plasmid</keyword>
<dbReference type="PROSITE" id="PS00697">
    <property type="entry name" value="DNA_LIGASE_A1"/>
    <property type="match status" value="1"/>
</dbReference>
<dbReference type="KEGG" id="lse:F1C12_21880"/>
<dbReference type="Proteomes" id="UP000515511">
    <property type="component" value="Plasmid unnamed1"/>
</dbReference>
<dbReference type="AlphaFoldDB" id="A0A7G6YHH0"/>
<evidence type="ECO:0000259" key="3">
    <source>
        <dbReference type="PROSITE" id="PS50160"/>
    </source>
</evidence>
<sequence length="495" mass="54705">MVGTPLVEVDGRRLRLTNLDKVLYPETGTTKGDVIHYYATIAPALLPHLTERPVTRKRWPDGVGSAAAPIEAFFEKDLGMGVPDWVLRQTILHSGGEKRYPVVTDRATLVWLAQTAALELHVPQWRFDTDRRPTRMVLDFDPGQGTGLAECAQVALWAKAILDDMGLATFPVTSGNKGIHVYVPLDGRLSSDQVSDVAHELARALEADHPAEVISTMPKERRVGKVFIDWSQNNAKKTTISPYSLRGTARPFAAAPRSWNEIAAPGLTQLDFSEVLERFDAMGDLLAALDPSPAVRPPELLRGQIDLALAKAAERVPEAAALPGGSGYEPKLDGWRAAAVVDVDRVTLWSRQKTNLTESFPDVAAAIAEQIEAGVVLDGELVRWRDGRLDFDALQRRFASGKQRRRRLVDEEPIDFVVFDILAAGGRDLRGLPYDERRRALEQLAVDWRPPLSLIDTTADTAEGRRWFEELPDRGIEGVVVKGGGQPYRGGQRDW</sequence>
<dbReference type="InterPro" id="IPR044119">
    <property type="entry name" value="Adenylation_LigC-like"/>
</dbReference>
<dbReference type="NCBIfam" id="TIGR02778">
    <property type="entry name" value="ligD_pol"/>
    <property type="match status" value="1"/>
</dbReference>
<gene>
    <name evidence="5" type="ORF">F1C12_21880</name>
</gene>
<geneLocation type="plasmid" evidence="5 6">
    <name>unnamed1</name>
</geneLocation>
<dbReference type="PANTHER" id="PTHR42705:SF2">
    <property type="entry name" value="BIFUNCTIONAL NON-HOMOLOGOUS END JOINING PROTEIN LIGD"/>
    <property type="match status" value="1"/>
</dbReference>
<evidence type="ECO:0000259" key="4">
    <source>
        <dbReference type="PROSITE" id="PS50931"/>
    </source>
</evidence>
<feature type="domain" description="ATP-dependent DNA ligase family profile" evidence="3">
    <location>
        <begin position="416"/>
        <end position="495"/>
    </location>
</feature>
<keyword evidence="5" id="KW-0436">Ligase</keyword>
<dbReference type="CDD" id="cd07905">
    <property type="entry name" value="Adenylation_DNA_ligase_LigC"/>
    <property type="match status" value="1"/>
</dbReference>
<proteinExistence type="inferred from homology"/>
<comment type="similarity">
    <text evidence="2">In the N-terminal section; belongs to the LigD polymerase family.</text>
</comment>
<evidence type="ECO:0000313" key="5">
    <source>
        <dbReference type="EMBL" id="QNE37935.1"/>
    </source>
</evidence>
<comment type="similarity">
    <text evidence="1">In the C-terminal section; belongs to the ATP-dependent DNA ligase family.</text>
</comment>
<dbReference type="GO" id="GO:0005524">
    <property type="term" value="F:ATP binding"/>
    <property type="evidence" value="ECO:0007669"/>
    <property type="project" value="InterPro"/>
</dbReference>
<dbReference type="EMBL" id="CP043642">
    <property type="protein sequence ID" value="QNE37935.1"/>
    <property type="molecule type" value="Genomic_DNA"/>
</dbReference>
<feature type="domain" description="HTH lysR-type" evidence="4">
    <location>
        <begin position="1"/>
        <end position="17"/>
    </location>
</feature>
<dbReference type="PROSITE" id="PS50931">
    <property type="entry name" value="HTH_LYSR"/>
    <property type="match status" value="1"/>
</dbReference>
<dbReference type="PROSITE" id="PS50160">
    <property type="entry name" value="DNA_LIGASE_A3"/>
    <property type="match status" value="1"/>
</dbReference>
<protein>
    <submittedName>
        <fullName evidence="5">ATP-dependent DNA ligase</fullName>
        <ecNumber evidence="5">6.5.1.1</ecNumber>
    </submittedName>
</protein>
<dbReference type="GO" id="GO:0003700">
    <property type="term" value="F:DNA-binding transcription factor activity"/>
    <property type="evidence" value="ECO:0007669"/>
    <property type="project" value="InterPro"/>
</dbReference>
<dbReference type="GO" id="GO:0003910">
    <property type="term" value="F:DNA ligase (ATP) activity"/>
    <property type="evidence" value="ECO:0007669"/>
    <property type="project" value="UniProtKB-EC"/>
</dbReference>
<dbReference type="PANTHER" id="PTHR42705">
    <property type="entry name" value="BIFUNCTIONAL NON-HOMOLOGOUS END JOINING PROTEIN LIGD"/>
    <property type="match status" value="1"/>
</dbReference>
<dbReference type="InterPro" id="IPR033649">
    <property type="entry name" value="MtLigD_Pol-like"/>
</dbReference>
<dbReference type="Gene3D" id="3.30.470.30">
    <property type="entry name" value="DNA ligase/mRNA capping enzyme"/>
    <property type="match status" value="1"/>
</dbReference>
<dbReference type="Gene3D" id="3.90.920.10">
    <property type="entry name" value="DNA primase, PRIM domain"/>
    <property type="match status" value="1"/>
</dbReference>
<evidence type="ECO:0000313" key="6">
    <source>
        <dbReference type="Proteomes" id="UP000515511"/>
    </source>
</evidence>
<dbReference type="InterPro" id="IPR000847">
    <property type="entry name" value="LysR_HTH_N"/>
</dbReference>
<dbReference type="GO" id="GO:0006281">
    <property type="term" value="P:DNA repair"/>
    <property type="evidence" value="ECO:0007669"/>
    <property type="project" value="InterPro"/>
</dbReference>
<dbReference type="EC" id="6.5.1.1" evidence="5"/>
<dbReference type="GO" id="GO:0006310">
    <property type="term" value="P:DNA recombination"/>
    <property type="evidence" value="ECO:0007669"/>
    <property type="project" value="InterPro"/>
</dbReference>
<reference evidence="6" key="1">
    <citation type="submission" date="2019-09" db="EMBL/GenBank/DDBJ databases">
        <title>Antimicrobial potential of Antarctic Bacteria.</title>
        <authorList>
            <person name="Benaud N."/>
            <person name="Edwards R.J."/>
            <person name="Ferrari B.C."/>
        </authorList>
    </citation>
    <scope>NUCLEOTIDE SEQUENCE [LARGE SCALE GENOMIC DNA]</scope>
    <source>
        <strain evidence="6">INR9</strain>
        <plasmid evidence="6">unnamed1</plasmid>
    </source>
</reference>
<dbReference type="Pfam" id="PF21686">
    <property type="entry name" value="LigD_Prim-Pol"/>
    <property type="match status" value="1"/>
</dbReference>
<dbReference type="SUPFAM" id="SSF56091">
    <property type="entry name" value="DNA ligase/mRNA capping enzyme, catalytic domain"/>
    <property type="match status" value="1"/>
</dbReference>
<dbReference type="InterPro" id="IPR052171">
    <property type="entry name" value="NHEJ_LigD"/>
</dbReference>
<dbReference type="InterPro" id="IPR016059">
    <property type="entry name" value="DNA_ligase_ATP-dep_CS"/>
</dbReference>
<dbReference type="CDD" id="cd04863">
    <property type="entry name" value="MtLigD_Pol_like"/>
    <property type="match status" value="1"/>
</dbReference>
<dbReference type="InterPro" id="IPR012310">
    <property type="entry name" value="DNA_ligase_ATP-dep_cent"/>
</dbReference>
<accession>A0A7G6YHH0</accession>